<evidence type="ECO:0000313" key="3">
    <source>
        <dbReference type="Proteomes" id="UP000037953"/>
    </source>
</evidence>
<evidence type="ECO:0000256" key="1">
    <source>
        <dbReference type="SAM" id="Phobius"/>
    </source>
</evidence>
<dbReference type="RefSeq" id="WP_062703584.1">
    <property type="nucleotide sequence ID" value="NZ_LJOD01000035.1"/>
</dbReference>
<reference evidence="3" key="2">
    <citation type="submission" date="2015-09" db="EMBL/GenBank/DDBJ databases">
        <title>Draft genome sequence of a multidrug-resistant Chryseobacterium indologenes isolate from Malaysia.</title>
        <authorList>
            <person name="Yu C.Y."/>
            <person name="Ang G.Y."/>
            <person name="Chan K.-G."/>
        </authorList>
    </citation>
    <scope>NUCLEOTIDE SEQUENCE [LARGE SCALE GENOMIC DNA]</scope>
    <source>
        <strain evidence="3">CI_885</strain>
    </source>
</reference>
<name>A0A0N0ITS8_CHRID</name>
<keyword evidence="1" id="KW-0472">Membrane</keyword>
<proteinExistence type="predicted"/>
<gene>
    <name evidence="2" type="ORF">AOB46_22405</name>
</gene>
<feature type="transmembrane region" description="Helical" evidence="1">
    <location>
        <begin position="89"/>
        <end position="108"/>
    </location>
</feature>
<feature type="transmembrane region" description="Helical" evidence="1">
    <location>
        <begin position="258"/>
        <end position="278"/>
    </location>
</feature>
<reference evidence="2 3" key="1">
    <citation type="journal article" date="2015" name="Genom Data">
        <title>Draft genome sequence of a multidrug-resistant Chryseobacterium indologenes isolate from Malaysia.</title>
        <authorList>
            <person name="Yu C.Y."/>
            <person name="Ang G.Y."/>
            <person name="Cheng H.J."/>
            <person name="Cheong Y.M."/>
            <person name="Yin W.F."/>
            <person name="Chan K.G."/>
        </authorList>
    </citation>
    <scope>NUCLEOTIDE SEQUENCE [LARGE SCALE GENOMIC DNA]</scope>
    <source>
        <strain evidence="2 3">CI_885</strain>
    </source>
</reference>
<feature type="transmembrane region" description="Helical" evidence="1">
    <location>
        <begin position="60"/>
        <end position="77"/>
    </location>
</feature>
<organism evidence="2 3">
    <name type="scientific">Chryseobacterium indologenes</name>
    <name type="common">Flavobacterium indologenes</name>
    <dbReference type="NCBI Taxonomy" id="253"/>
    <lineage>
        <taxon>Bacteria</taxon>
        <taxon>Pseudomonadati</taxon>
        <taxon>Bacteroidota</taxon>
        <taxon>Flavobacteriia</taxon>
        <taxon>Flavobacteriales</taxon>
        <taxon>Weeksellaceae</taxon>
        <taxon>Chryseobacterium group</taxon>
        <taxon>Chryseobacterium</taxon>
    </lineage>
</organism>
<sequence length="281" mass="33019">MSYQNNGSGAAVLEENNYYPFGLKHEGYNSTSGNPYYRYQYNGKELQDDTGMLDYGWGQYMPELGIYFLVSIILIIMKKYIMKVILIKRLILFLILSIIFVNGIPILTDIYLRTPLYTGITLLASILFCFFIGKRILQKELEVTIKDDMLYIDKKSFNLDELKSYKFDNTGYIYKASLYFATEKIRLYVFIKQSGQYLELKRDVEKRIRFLNRTQGKEITKKDWYKTKFAKVYGYITIAILVLWIIIMFIYIEKFKLSNLGLFLMVAGGLSPILFKIFGRK</sequence>
<dbReference type="Gene3D" id="2.180.10.10">
    <property type="entry name" value="RHS repeat-associated core"/>
    <property type="match status" value="1"/>
</dbReference>
<comment type="caution">
    <text evidence="2">The sequence shown here is derived from an EMBL/GenBank/DDBJ whole genome shotgun (WGS) entry which is preliminary data.</text>
</comment>
<keyword evidence="1" id="KW-0812">Transmembrane</keyword>
<dbReference type="Proteomes" id="UP000037953">
    <property type="component" value="Unassembled WGS sequence"/>
</dbReference>
<dbReference type="EMBL" id="LJOD01000035">
    <property type="protein sequence ID" value="KPE48994.1"/>
    <property type="molecule type" value="Genomic_DNA"/>
</dbReference>
<protein>
    <submittedName>
        <fullName evidence="2">Uncharacterized protein</fullName>
    </submittedName>
</protein>
<dbReference type="AlphaFoldDB" id="A0A0N0ITS8"/>
<dbReference type="PATRIC" id="fig|253.9.peg.3233"/>
<evidence type="ECO:0000313" key="2">
    <source>
        <dbReference type="EMBL" id="KPE48994.1"/>
    </source>
</evidence>
<feature type="transmembrane region" description="Helical" evidence="1">
    <location>
        <begin position="232"/>
        <end position="252"/>
    </location>
</feature>
<dbReference type="OrthoDB" id="1248507at2"/>
<keyword evidence="1" id="KW-1133">Transmembrane helix</keyword>
<feature type="transmembrane region" description="Helical" evidence="1">
    <location>
        <begin position="114"/>
        <end position="133"/>
    </location>
</feature>
<accession>A0A0N0ITS8</accession>